<evidence type="ECO:0000259" key="15">
    <source>
        <dbReference type="PROSITE" id="PS50002"/>
    </source>
</evidence>
<evidence type="ECO:0000259" key="14">
    <source>
        <dbReference type="PROSITE" id="PS50001"/>
    </source>
</evidence>
<dbReference type="InterPro" id="IPR036028">
    <property type="entry name" value="SH3-like_dom_sf"/>
</dbReference>
<dbReference type="InterPro" id="IPR050198">
    <property type="entry name" value="Non-receptor_tyrosine_kinases"/>
</dbReference>
<keyword evidence="8" id="KW-0449">Lipoprotein</keyword>
<dbReference type="PROSITE" id="PS50011">
    <property type="entry name" value="PROTEIN_KINASE_DOM"/>
    <property type="match status" value="1"/>
</dbReference>
<keyword evidence="6 12" id="KW-0067">ATP-binding</keyword>
<evidence type="ECO:0000256" key="9">
    <source>
        <dbReference type="ARBA" id="ARBA00051245"/>
    </source>
</evidence>
<gene>
    <name evidence="17" type="ORF">D4764_04G0009260</name>
</gene>
<sequence>MGAGKSKPKEPGQRSMSLDGTIGTGSDSGHFPHPRPAQQTQTPNRSPAVGTGRRGHQGQHHQPPTNTPEIVPFGGVDHTGTITSPQRGPLSGGVTTFVALYDYESRTASDLTFRKGHLLQIVNNTKYVNSVGLCVENDNGMHKVELLPSSVAAASLPDAHEHTVHCSCCQIPKTKSTSSNHLVHVEGDWWLAHSLTTGESGYIPSNYVAPSDSIQAKEWYFGKITRRDSERLLLNLQNRRGTFLVRESETTKAVLQQYNGSALVALWQCYSSAAAALWWYCGSAMVVLWQRYGGTVAALWWYCGSAMVVLWQRYGAYCLSVLDYDNTKGLNIKHYKIRKLDSGGFYITSRTQFTSLQQLVFHYHEHSDGLCHALTDVCPVAKPQTQGLAKDAWEIPRESLRLDLKLGQGCFGEVWMEAFLQEAQVMKKLRHEKLVQLYAVVSEEPIYIVTEYMSQGSLLDFLKGEAGKMLRLPQLVDMASQIAAGMAYVERMNYVHRDLRAANILVGDSLVCKVADFGLARLIEDNEYTARQGAKFPIKWTAPEAALYGRFTIKSDVWSFGVLLTELATKGRVPYPGMVNREVLDQVERGYRMPCPSECPSSLHELMLSCWRKDPEERPTFEYLQGFLEDYFTSTEPQYQPGENL</sequence>
<evidence type="ECO:0000256" key="10">
    <source>
        <dbReference type="PROSITE-ProRule" id="PRU00191"/>
    </source>
</evidence>
<dbReference type="PROSITE" id="PS50001">
    <property type="entry name" value="SH2"/>
    <property type="match status" value="1"/>
</dbReference>
<keyword evidence="10" id="KW-0727">SH2 domain</keyword>
<dbReference type="Pfam" id="PF00017">
    <property type="entry name" value="SH2"/>
    <property type="match status" value="2"/>
</dbReference>
<evidence type="ECO:0000256" key="2">
    <source>
        <dbReference type="ARBA" id="ARBA00022679"/>
    </source>
</evidence>
<dbReference type="InterPro" id="IPR020635">
    <property type="entry name" value="Tyr_kinase_cat_dom"/>
</dbReference>
<feature type="domain" description="Protein kinase" evidence="16">
    <location>
        <begin position="334"/>
        <end position="632"/>
    </location>
</feature>
<keyword evidence="2 12" id="KW-0808">Transferase</keyword>
<dbReference type="InterPro" id="IPR001245">
    <property type="entry name" value="Ser-Thr/Tyr_kinase_cat_dom"/>
</dbReference>
<evidence type="ECO:0000256" key="12">
    <source>
        <dbReference type="RuleBase" id="RU362096"/>
    </source>
</evidence>
<dbReference type="InterPro" id="IPR011009">
    <property type="entry name" value="Kinase-like_dom_sf"/>
</dbReference>
<dbReference type="EC" id="2.7.10.2" evidence="12"/>
<evidence type="ECO:0000256" key="6">
    <source>
        <dbReference type="ARBA" id="ARBA00022840"/>
    </source>
</evidence>
<dbReference type="PRINTS" id="PR00401">
    <property type="entry name" value="SH2DOMAIN"/>
</dbReference>
<evidence type="ECO:0000256" key="3">
    <source>
        <dbReference type="ARBA" id="ARBA00022707"/>
    </source>
</evidence>
<dbReference type="Gene3D" id="3.30.505.10">
    <property type="entry name" value="SH2 domain"/>
    <property type="match status" value="1"/>
</dbReference>
<dbReference type="InterPro" id="IPR008266">
    <property type="entry name" value="Tyr_kinase_AS"/>
</dbReference>
<evidence type="ECO:0000256" key="11">
    <source>
        <dbReference type="PROSITE-ProRule" id="PRU00192"/>
    </source>
</evidence>
<keyword evidence="18" id="KW-1185">Reference proteome</keyword>
<dbReference type="InterPro" id="IPR036860">
    <property type="entry name" value="SH2_dom_sf"/>
</dbReference>
<feature type="domain" description="SH3" evidence="15">
    <location>
        <begin position="92"/>
        <end position="213"/>
    </location>
</feature>
<dbReference type="PRINTS" id="PR00109">
    <property type="entry name" value="TYRKINASE"/>
</dbReference>
<keyword evidence="3" id="KW-0519">Myristate</keyword>
<dbReference type="PANTHER" id="PTHR24418">
    <property type="entry name" value="TYROSINE-PROTEIN KINASE"/>
    <property type="match status" value="1"/>
</dbReference>
<reference evidence="17 18" key="1">
    <citation type="submission" date="2019-04" db="EMBL/GenBank/DDBJ databases">
        <title>Chromosome genome assembly for Takifugu flavidus.</title>
        <authorList>
            <person name="Xiao S."/>
        </authorList>
    </citation>
    <scope>NUCLEOTIDE SEQUENCE [LARGE SCALE GENOMIC DNA]</scope>
    <source>
        <strain evidence="17">HTHZ2018</strain>
        <tissue evidence="17">Muscle</tissue>
    </source>
</reference>
<evidence type="ECO:0000256" key="7">
    <source>
        <dbReference type="ARBA" id="ARBA00023137"/>
    </source>
</evidence>
<comment type="caution">
    <text evidence="17">The sequence shown here is derived from an EMBL/GenBank/DDBJ whole genome shotgun (WGS) entry which is preliminary data.</text>
</comment>
<dbReference type="PROSITE" id="PS50002">
    <property type="entry name" value="SH3"/>
    <property type="match status" value="1"/>
</dbReference>
<keyword evidence="1 11" id="KW-0728">SH3 domain</keyword>
<keyword evidence="7 12" id="KW-0829">Tyrosine-protein kinase</keyword>
<dbReference type="InterPro" id="IPR001452">
    <property type="entry name" value="SH3_domain"/>
</dbReference>
<evidence type="ECO:0000313" key="17">
    <source>
        <dbReference type="EMBL" id="TWW62279.1"/>
    </source>
</evidence>
<comment type="similarity">
    <text evidence="12">Belongs to the protein kinase superfamily. Tyr protein kinase family.</text>
</comment>
<dbReference type="Proteomes" id="UP000324091">
    <property type="component" value="Chromosome 4"/>
</dbReference>
<dbReference type="SUPFAM" id="SSF50044">
    <property type="entry name" value="SH3-domain"/>
    <property type="match status" value="1"/>
</dbReference>
<evidence type="ECO:0000256" key="1">
    <source>
        <dbReference type="ARBA" id="ARBA00022443"/>
    </source>
</evidence>
<dbReference type="Pfam" id="PF00018">
    <property type="entry name" value="SH3_1"/>
    <property type="match status" value="1"/>
</dbReference>
<dbReference type="Gene3D" id="1.10.510.10">
    <property type="entry name" value="Transferase(Phosphotransferase) domain 1"/>
    <property type="match status" value="1"/>
</dbReference>
<name>A0A5C6N5R0_9TELE</name>
<dbReference type="AlphaFoldDB" id="A0A5C6N5R0"/>
<evidence type="ECO:0000259" key="16">
    <source>
        <dbReference type="PROSITE" id="PS50011"/>
    </source>
</evidence>
<dbReference type="InterPro" id="IPR000719">
    <property type="entry name" value="Prot_kinase_dom"/>
</dbReference>
<dbReference type="FunFam" id="1.10.510.10:FF:000004">
    <property type="entry name" value="Tyrosine-protein kinase"/>
    <property type="match status" value="1"/>
</dbReference>
<dbReference type="SUPFAM" id="SSF55550">
    <property type="entry name" value="SH2 domain"/>
    <property type="match status" value="1"/>
</dbReference>
<comment type="catalytic activity">
    <reaction evidence="9 12">
        <text>L-tyrosyl-[protein] + ATP = O-phospho-L-tyrosyl-[protein] + ADP + H(+)</text>
        <dbReference type="Rhea" id="RHEA:10596"/>
        <dbReference type="Rhea" id="RHEA-COMP:10136"/>
        <dbReference type="Rhea" id="RHEA-COMP:20101"/>
        <dbReference type="ChEBI" id="CHEBI:15378"/>
        <dbReference type="ChEBI" id="CHEBI:30616"/>
        <dbReference type="ChEBI" id="CHEBI:46858"/>
        <dbReference type="ChEBI" id="CHEBI:61978"/>
        <dbReference type="ChEBI" id="CHEBI:456216"/>
        <dbReference type="EC" id="2.7.10.2"/>
    </reaction>
</comment>
<dbReference type="InterPro" id="IPR000980">
    <property type="entry name" value="SH2"/>
</dbReference>
<dbReference type="SMART" id="SM00252">
    <property type="entry name" value="SH2"/>
    <property type="match status" value="1"/>
</dbReference>
<protein>
    <recommendedName>
        <fullName evidence="12">Tyrosine-protein kinase</fullName>
        <ecNumber evidence="12">2.7.10.2</ecNumber>
    </recommendedName>
</protein>
<feature type="domain" description="SH2" evidence="14">
    <location>
        <begin position="219"/>
        <end position="378"/>
    </location>
</feature>
<keyword evidence="5 12" id="KW-0418">Kinase</keyword>
<dbReference type="SMART" id="SM00326">
    <property type="entry name" value="SH3"/>
    <property type="match status" value="1"/>
</dbReference>
<dbReference type="GO" id="GO:0004715">
    <property type="term" value="F:non-membrane spanning protein tyrosine kinase activity"/>
    <property type="evidence" value="ECO:0007669"/>
    <property type="project" value="UniProtKB-EC"/>
</dbReference>
<dbReference type="SUPFAM" id="SSF56112">
    <property type="entry name" value="Protein kinase-like (PK-like)"/>
    <property type="match status" value="1"/>
</dbReference>
<dbReference type="PROSITE" id="PS00109">
    <property type="entry name" value="PROTEIN_KINASE_TYR"/>
    <property type="match status" value="1"/>
</dbReference>
<dbReference type="Pfam" id="PF07714">
    <property type="entry name" value="PK_Tyr_Ser-Thr"/>
    <property type="match status" value="1"/>
</dbReference>
<dbReference type="PRINTS" id="PR00452">
    <property type="entry name" value="SH3DOMAIN"/>
</dbReference>
<proteinExistence type="inferred from homology"/>
<keyword evidence="4 12" id="KW-0547">Nucleotide-binding</keyword>
<dbReference type="EMBL" id="RHFK02000017">
    <property type="protein sequence ID" value="TWW62279.1"/>
    <property type="molecule type" value="Genomic_DNA"/>
</dbReference>
<accession>A0A5C6N5R0</accession>
<evidence type="ECO:0000313" key="18">
    <source>
        <dbReference type="Proteomes" id="UP000324091"/>
    </source>
</evidence>
<feature type="region of interest" description="Disordered" evidence="13">
    <location>
        <begin position="1"/>
        <end position="89"/>
    </location>
</feature>
<evidence type="ECO:0000256" key="5">
    <source>
        <dbReference type="ARBA" id="ARBA00022777"/>
    </source>
</evidence>
<dbReference type="SMART" id="SM00219">
    <property type="entry name" value="TyrKc"/>
    <property type="match status" value="1"/>
</dbReference>
<dbReference type="GO" id="GO:0005524">
    <property type="term" value="F:ATP binding"/>
    <property type="evidence" value="ECO:0007669"/>
    <property type="project" value="UniProtKB-KW"/>
</dbReference>
<dbReference type="Gene3D" id="2.30.30.40">
    <property type="entry name" value="SH3 Domains"/>
    <property type="match status" value="2"/>
</dbReference>
<dbReference type="Gene3D" id="3.30.200.20">
    <property type="entry name" value="Phosphorylase Kinase, domain 1"/>
    <property type="match status" value="2"/>
</dbReference>
<evidence type="ECO:0000256" key="13">
    <source>
        <dbReference type="SAM" id="MobiDB-lite"/>
    </source>
</evidence>
<organism evidence="17 18">
    <name type="scientific">Takifugu flavidus</name>
    <name type="common">sansaifugu</name>
    <dbReference type="NCBI Taxonomy" id="433684"/>
    <lineage>
        <taxon>Eukaryota</taxon>
        <taxon>Metazoa</taxon>
        <taxon>Chordata</taxon>
        <taxon>Craniata</taxon>
        <taxon>Vertebrata</taxon>
        <taxon>Euteleostomi</taxon>
        <taxon>Actinopterygii</taxon>
        <taxon>Neopterygii</taxon>
        <taxon>Teleostei</taxon>
        <taxon>Neoteleostei</taxon>
        <taxon>Acanthomorphata</taxon>
        <taxon>Eupercaria</taxon>
        <taxon>Tetraodontiformes</taxon>
        <taxon>Tetradontoidea</taxon>
        <taxon>Tetraodontidae</taxon>
        <taxon>Takifugu</taxon>
    </lineage>
</organism>
<evidence type="ECO:0000256" key="4">
    <source>
        <dbReference type="ARBA" id="ARBA00022741"/>
    </source>
</evidence>
<evidence type="ECO:0000256" key="8">
    <source>
        <dbReference type="ARBA" id="ARBA00023288"/>
    </source>
</evidence>